<evidence type="ECO:0000256" key="1">
    <source>
        <dbReference type="ARBA" id="ARBA00005417"/>
    </source>
</evidence>
<dbReference type="Proteomes" id="UP000214975">
    <property type="component" value="Chromosome"/>
</dbReference>
<evidence type="ECO:0000256" key="2">
    <source>
        <dbReference type="ARBA" id="ARBA00022448"/>
    </source>
</evidence>
<dbReference type="CDD" id="cd03235">
    <property type="entry name" value="ABC_Metallic_Cations"/>
    <property type="match status" value="1"/>
</dbReference>
<dbReference type="InterPro" id="IPR017871">
    <property type="entry name" value="ABC_transporter-like_CS"/>
</dbReference>
<reference evidence="6 7" key="1">
    <citation type="submission" date="2016-08" db="EMBL/GenBank/DDBJ databases">
        <title>A novel genetic cassette of butanologenic Thermoanaerobacterium thermosaccharolyticum that directly convert cellulose to butanol.</title>
        <authorList>
            <person name="Li T."/>
            <person name="He J."/>
        </authorList>
    </citation>
    <scope>NUCLEOTIDE SEQUENCE [LARGE SCALE GENOMIC DNA]</scope>
    <source>
        <strain evidence="6 7">TG57</strain>
    </source>
</reference>
<dbReference type="PROSITE" id="PS00211">
    <property type="entry name" value="ABC_TRANSPORTER_1"/>
    <property type="match status" value="1"/>
</dbReference>
<dbReference type="SMART" id="SM00382">
    <property type="entry name" value="AAA"/>
    <property type="match status" value="1"/>
</dbReference>
<dbReference type="InterPro" id="IPR027417">
    <property type="entry name" value="P-loop_NTPase"/>
</dbReference>
<dbReference type="GO" id="GO:0016887">
    <property type="term" value="F:ATP hydrolysis activity"/>
    <property type="evidence" value="ECO:0007669"/>
    <property type="project" value="InterPro"/>
</dbReference>
<dbReference type="InterPro" id="IPR050153">
    <property type="entry name" value="Metal_Ion_Import_ABC"/>
</dbReference>
<dbReference type="SUPFAM" id="SSF52540">
    <property type="entry name" value="P-loop containing nucleoside triphosphate hydrolases"/>
    <property type="match status" value="1"/>
</dbReference>
<dbReference type="PANTHER" id="PTHR42734">
    <property type="entry name" value="METAL TRANSPORT SYSTEM ATP-BINDING PROTEIN TM_0124-RELATED"/>
    <property type="match status" value="1"/>
</dbReference>
<dbReference type="GO" id="GO:0005524">
    <property type="term" value="F:ATP binding"/>
    <property type="evidence" value="ECO:0007669"/>
    <property type="project" value="UniProtKB-KW"/>
</dbReference>
<dbReference type="Pfam" id="PF00005">
    <property type="entry name" value="ABC_tran"/>
    <property type="match status" value="1"/>
</dbReference>
<dbReference type="PANTHER" id="PTHR42734:SF17">
    <property type="entry name" value="METAL TRANSPORT SYSTEM ATP-BINDING PROTEIN TM_0124-RELATED"/>
    <property type="match status" value="1"/>
</dbReference>
<organism evidence="6 7">
    <name type="scientific">Thermoanaerobacterium thermosaccharolyticum</name>
    <name type="common">Clostridium thermosaccharolyticum</name>
    <dbReference type="NCBI Taxonomy" id="1517"/>
    <lineage>
        <taxon>Bacteria</taxon>
        <taxon>Bacillati</taxon>
        <taxon>Bacillota</taxon>
        <taxon>Clostridia</taxon>
        <taxon>Thermoanaerobacterales</taxon>
        <taxon>Thermoanaerobacteraceae</taxon>
        <taxon>Thermoanaerobacterium</taxon>
    </lineage>
</organism>
<feature type="domain" description="ABC transporter" evidence="5">
    <location>
        <begin position="5"/>
        <end position="241"/>
    </location>
</feature>
<dbReference type="RefSeq" id="WP_094396958.1">
    <property type="nucleotide sequence ID" value="NZ_CP016893.1"/>
</dbReference>
<dbReference type="FunFam" id="3.40.50.300:FF:000134">
    <property type="entry name" value="Iron-enterobactin ABC transporter ATP-binding protein"/>
    <property type="match status" value="1"/>
</dbReference>
<keyword evidence="2" id="KW-0813">Transport</keyword>
<proteinExistence type="inferred from homology"/>
<evidence type="ECO:0000256" key="4">
    <source>
        <dbReference type="ARBA" id="ARBA00022840"/>
    </source>
</evidence>
<dbReference type="PROSITE" id="PS50893">
    <property type="entry name" value="ABC_TRANSPORTER_2"/>
    <property type="match status" value="1"/>
</dbReference>
<dbReference type="InterPro" id="IPR003439">
    <property type="entry name" value="ABC_transporter-like_ATP-bd"/>
</dbReference>
<evidence type="ECO:0000259" key="5">
    <source>
        <dbReference type="PROSITE" id="PS50893"/>
    </source>
</evidence>
<evidence type="ECO:0000313" key="6">
    <source>
        <dbReference type="EMBL" id="AST56972.1"/>
    </source>
</evidence>
<protein>
    <submittedName>
        <fullName evidence="6">Zinc ABC transporter ATP-binding protein</fullName>
    </submittedName>
</protein>
<dbReference type="EMBL" id="CP016893">
    <property type="protein sequence ID" value="AST56972.1"/>
    <property type="molecule type" value="Genomic_DNA"/>
</dbReference>
<sequence length="257" mass="28570">MGKIVELKDVSFSYDDKKVFNNINLTIDDGEFVGLIGPNGSGKSTLVKIMIGDLTPSSGEVLINGINVKDIKNRSIIGYVPQKSYSFNASFPASVKEVVSMGLYGKLGIFKKLSKDDWEIVNNALKTVDMIDYKDRLIGNLSGGQQQRVFIARALVSNPKILFLDEPTTGIDAKSEDTLYKILDTLNKENKITIIMVTHDVWAITDKVSRIVCMGNGKLYDRCDTLDFSKKGLAEIYGYPVKLDMHHHQSGNINNRL</sequence>
<evidence type="ECO:0000256" key="3">
    <source>
        <dbReference type="ARBA" id="ARBA00022741"/>
    </source>
</evidence>
<keyword evidence="3" id="KW-0547">Nucleotide-binding</keyword>
<name>A0A223HX11_THETR</name>
<comment type="similarity">
    <text evidence="1">Belongs to the ABC transporter superfamily.</text>
</comment>
<evidence type="ECO:0000313" key="7">
    <source>
        <dbReference type="Proteomes" id="UP000214975"/>
    </source>
</evidence>
<keyword evidence="4 6" id="KW-0067">ATP-binding</keyword>
<dbReference type="Gene3D" id="3.40.50.300">
    <property type="entry name" value="P-loop containing nucleotide triphosphate hydrolases"/>
    <property type="match status" value="1"/>
</dbReference>
<dbReference type="InterPro" id="IPR003593">
    <property type="entry name" value="AAA+_ATPase"/>
</dbReference>
<gene>
    <name evidence="6" type="ORF">Thert_00828</name>
</gene>
<accession>A0A223HX11</accession>
<dbReference type="AlphaFoldDB" id="A0A223HX11"/>